<feature type="compositionally biased region" description="Acidic residues" evidence="5">
    <location>
        <begin position="34"/>
        <end position="49"/>
    </location>
</feature>
<feature type="repeat" description="ANK" evidence="3">
    <location>
        <begin position="667"/>
        <end position="699"/>
    </location>
</feature>
<feature type="transmembrane region" description="Helical" evidence="6">
    <location>
        <begin position="1010"/>
        <end position="1041"/>
    </location>
</feature>
<name>A0A814LLB7_9BILA</name>
<evidence type="ECO:0000313" key="7">
    <source>
        <dbReference type="EMBL" id="CAF1066939.1"/>
    </source>
</evidence>
<dbReference type="EMBL" id="CAJOBC010004616">
    <property type="protein sequence ID" value="CAF3834504.1"/>
    <property type="molecule type" value="Genomic_DNA"/>
</dbReference>
<evidence type="ECO:0000256" key="4">
    <source>
        <dbReference type="SAM" id="Coils"/>
    </source>
</evidence>
<dbReference type="SMART" id="SM00248">
    <property type="entry name" value="ANK"/>
    <property type="match status" value="14"/>
</dbReference>
<evidence type="ECO:0000313" key="9">
    <source>
        <dbReference type="Proteomes" id="UP000663829"/>
    </source>
</evidence>
<dbReference type="Proteomes" id="UP000663829">
    <property type="component" value="Unassembled WGS sequence"/>
</dbReference>
<evidence type="ECO:0000256" key="3">
    <source>
        <dbReference type="PROSITE-ProRule" id="PRU00023"/>
    </source>
</evidence>
<keyword evidence="9" id="KW-1185">Reference proteome</keyword>
<feature type="region of interest" description="Disordered" evidence="5">
    <location>
        <begin position="1"/>
        <end position="54"/>
    </location>
</feature>
<keyword evidence="6" id="KW-0472">Membrane</keyword>
<feature type="transmembrane region" description="Helical" evidence="6">
    <location>
        <begin position="908"/>
        <end position="929"/>
    </location>
</feature>
<comment type="caution">
    <text evidence="7">The sequence shown here is derived from an EMBL/GenBank/DDBJ whole genome shotgun (WGS) entry which is preliminary data.</text>
</comment>
<dbReference type="SUPFAM" id="SSF48403">
    <property type="entry name" value="Ankyrin repeat"/>
    <property type="match status" value="2"/>
</dbReference>
<dbReference type="Gene3D" id="1.25.40.20">
    <property type="entry name" value="Ankyrin repeat-containing domain"/>
    <property type="match status" value="4"/>
</dbReference>
<dbReference type="PROSITE" id="PS50088">
    <property type="entry name" value="ANK_REPEAT"/>
    <property type="match status" value="6"/>
</dbReference>
<protein>
    <recommendedName>
        <fullName evidence="10">Transient receptor potential cation channel subfamily A member 1</fullName>
    </recommendedName>
</protein>
<organism evidence="7 9">
    <name type="scientific">Didymodactylos carnosus</name>
    <dbReference type="NCBI Taxonomy" id="1234261"/>
    <lineage>
        <taxon>Eukaryota</taxon>
        <taxon>Metazoa</taxon>
        <taxon>Spiralia</taxon>
        <taxon>Gnathifera</taxon>
        <taxon>Rotifera</taxon>
        <taxon>Eurotatoria</taxon>
        <taxon>Bdelloidea</taxon>
        <taxon>Philodinida</taxon>
        <taxon>Philodinidae</taxon>
        <taxon>Didymodactylos</taxon>
    </lineage>
</organism>
<dbReference type="PANTHER" id="PTHR24161:SF85">
    <property type="entry name" value="PALMITOYLTRANSFERASE HIP14"/>
    <property type="match status" value="1"/>
</dbReference>
<sequence length="1174" mass="135584">MACNKNNQKAIPTTQQFVGENVTQHRPQFQIPTENDEENNEDVDNEDDSDKPHSVYKAAHDDKHIGYLEDELAKWKTKGGLSQSQIKKRIELPDSKHYTALHYAAKHHCLQICKLLINKFGCDPDIIGADGETPLHVASRHERETRSQSREKARSSVLNRNANIDRTYNTVMPNDKSDTEGVIEYLVESGAQLDAVDDEKRTSLHHAVMRATCWNNARTLISLMKPTQIQLLINARDAQGATPLHFACRFLDGNEEQNMVQLLINNGALIDALDQNNCTPLHYCSRRKLGRLNVEILVRYAQQHRSFSTEEYLDIQDKNGNTALCLAAEHGCEETVKFLLESNAKHDIQGKELYQPIHLASKNGNIKILDMLLKANYETPHPKTKNKETPLHVACQFNRTGAVQYLIQTLKQRKGLIEHLDDKDYTPLLTAAYYDHYDCVRTLIKNGAKMTEVHDDEDRNISESEKFLFIRLLLPFFLVQICAKRLSINVLKEILPQISRTTAASTSTSTEQLVHQMIKHCDKHGNNPFHSIGRAYNGHIHGADIDKLEVDVCRLLLQPFMQRQSVQQLSIEPEQNTSLNETLIIDLILIRNKEHRTFLHEACFRGKVMFVQYFLDLISNFKRKMDVLEATDDELKTCLHTASAAGKIDIVKLLIDHHANLDARDMNDSTPLHEACANNQYRCVKILIKNHAPIDDVNEKGCTPLHLAAINGHKKIVKFLLENGAKVHIQNTNKYNSLEEAILNDHPTVVEEFLSHKSWNKSMKSAQLKRFVSGHEPEIDTPLRKLIRLMPTKAEIVFNQCIKRLGNEESDQHKIHYNYELLEDHFAKWTRVEEESHNSRSNSFPWQRQSVSPDGEKTHKSEIHIPKRHLIQHNHPLYILAKSEREDLIKHELIDKLIQRKWSQFTRIAFITTFTFYLWYVSCYTAMILRTKDPQSYYITYSYNITDTTCENVANIMQNTQRNPSGDGLKSRVPIESLLRTFIMLNDVGYESHMYPNSPTTSPYYKQSTFFVYIIYAALMFILINNLLIAFAVGEIGPLVGRAKFKRSQLRIILISEYELLIPKRFLQHFYRKNQNEAIEPNRTNHTAEIVKKVKRVFKDNKKKEMYGDQQQENTNNTREQLEEVIDEQEKSKEDLKQIQNDIKEIQKYLKQVFGTLNLDKPTNNENKKNSSYA</sequence>
<dbReference type="AlphaFoldDB" id="A0A814LLB7"/>
<keyword evidence="1" id="KW-0677">Repeat</keyword>
<feature type="compositionally biased region" description="Basic and acidic residues" evidence="5">
    <location>
        <begin position="139"/>
        <end position="154"/>
    </location>
</feature>
<dbReference type="InterPro" id="IPR002110">
    <property type="entry name" value="Ankyrin_rpt"/>
</dbReference>
<dbReference type="EMBL" id="CAJNOQ010004616">
    <property type="protein sequence ID" value="CAF1066939.1"/>
    <property type="molecule type" value="Genomic_DNA"/>
</dbReference>
<evidence type="ECO:0000256" key="1">
    <source>
        <dbReference type="ARBA" id="ARBA00022737"/>
    </source>
</evidence>
<feature type="repeat" description="ANK" evidence="3">
    <location>
        <begin position="239"/>
        <end position="275"/>
    </location>
</feature>
<dbReference type="Proteomes" id="UP000681722">
    <property type="component" value="Unassembled WGS sequence"/>
</dbReference>
<feature type="repeat" description="ANK" evidence="3">
    <location>
        <begin position="319"/>
        <end position="351"/>
    </location>
</feature>
<evidence type="ECO:0000256" key="2">
    <source>
        <dbReference type="ARBA" id="ARBA00023043"/>
    </source>
</evidence>
<dbReference type="InterPro" id="IPR036770">
    <property type="entry name" value="Ankyrin_rpt-contain_sf"/>
</dbReference>
<dbReference type="OrthoDB" id="1661883at2759"/>
<feature type="coiled-coil region" evidence="4">
    <location>
        <begin position="1112"/>
        <end position="1149"/>
    </location>
</feature>
<dbReference type="PROSITE" id="PS50297">
    <property type="entry name" value="ANK_REP_REGION"/>
    <property type="match status" value="6"/>
</dbReference>
<proteinExistence type="predicted"/>
<dbReference type="PANTHER" id="PTHR24161">
    <property type="entry name" value="ANK_REP_REGION DOMAIN-CONTAINING PROTEIN-RELATED"/>
    <property type="match status" value="1"/>
</dbReference>
<keyword evidence="6" id="KW-0812">Transmembrane</keyword>
<reference evidence="7" key="1">
    <citation type="submission" date="2021-02" db="EMBL/GenBank/DDBJ databases">
        <authorList>
            <person name="Nowell W R."/>
        </authorList>
    </citation>
    <scope>NUCLEOTIDE SEQUENCE</scope>
</reference>
<feature type="repeat" description="ANK" evidence="3">
    <location>
        <begin position="634"/>
        <end position="666"/>
    </location>
</feature>
<accession>A0A814LLB7</accession>
<keyword evidence="4" id="KW-0175">Coiled coil</keyword>
<feature type="repeat" description="ANK" evidence="3">
    <location>
        <begin position="423"/>
        <end position="455"/>
    </location>
</feature>
<evidence type="ECO:0000256" key="5">
    <source>
        <dbReference type="SAM" id="MobiDB-lite"/>
    </source>
</evidence>
<feature type="repeat" description="ANK" evidence="3">
    <location>
        <begin position="700"/>
        <end position="732"/>
    </location>
</feature>
<gene>
    <name evidence="7" type="ORF">GPM918_LOCUS17072</name>
    <name evidence="8" type="ORF">SRO942_LOCUS17071</name>
</gene>
<feature type="region of interest" description="Disordered" evidence="5">
    <location>
        <begin position="132"/>
        <end position="159"/>
    </location>
</feature>
<feature type="compositionally biased region" description="Polar residues" evidence="5">
    <location>
        <begin position="1"/>
        <end position="33"/>
    </location>
</feature>
<evidence type="ECO:0000313" key="8">
    <source>
        <dbReference type="EMBL" id="CAF3834504.1"/>
    </source>
</evidence>
<evidence type="ECO:0000256" key="6">
    <source>
        <dbReference type="SAM" id="Phobius"/>
    </source>
</evidence>
<keyword evidence="2 3" id="KW-0040">ANK repeat</keyword>
<evidence type="ECO:0008006" key="10">
    <source>
        <dbReference type="Google" id="ProtNLM"/>
    </source>
</evidence>
<keyword evidence="6" id="KW-1133">Transmembrane helix</keyword>
<dbReference type="Pfam" id="PF12796">
    <property type="entry name" value="Ank_2"/>
    <property type="match status" value="5"/>
</dbReference>